<keyword evidence="2" id="KW-1185">Reference proteome</keyword>
<gene>
    <name evidence="1" type="ORF">ACJMK2_013616</name>
</gene>
<name>A0ABD3V136_SINWO</name>
<organism evidence="1 2">
    <name type="scientific">Sinanodonta woodiana</name>
    <name type="common">Chinese pond mussel</name>
    <name type="synonym">Anodonta woodiana</name>
    <dbReference type="NCBI Taxonomy" id="1069815"/>
    <lineage>
        <taxon>Eukaryota</taxon>
        <taxon>Metazoa</taxon>
        <taxon>Spiralia</taxon>
        <taxon>Lophotrochozoa</taxon>
        <taxon>Mollusca</taxon>
        <taxon>Bivalvia</taxon>
        <taxon>Autobranchia</taxon>
        <taxon>Heteroconchia</taxon>
        <taxon>Palaeoheterodonta</taxon>
        <taxon>Unionida</taxon>
        <taxon>Unionoidea</taxon>
        <taxon>Unionidae</taxon>
        <taxon>Unioninae</taxon>
        <taxon>Sinanodonta</taxon>
    </lineage>
</organism>
<proteinExistence type="predicted"/>
<sequence>FFKTQIHPHVSDIQQMNQELDILKDMYPVAAESLLAPADEVNTKWDDVIRGIGERQ</sequence>
<protein>
    <submittedName>
        <fullName evidence="1">Uncharacterized protein</fullName>
    </submittedName>
</protein>
<comment type="caution">
    <text evidence="1">The sequence shown here is derived from an EMBL/GenBank/DDBJ whole genome shotgun (WGS) entry which is preliminary data.</text>
</comment>
<dbReference type="SUPFAM" id="SSF46966">
    <property type="entry name" value="Spectrin repeat"/>
    <property type="match status" value="1"/>
</dbReference>
<evidence type="ECO:0000313" key="1">
    <source>
        <dbReference type="EMBL" id="KAL3854343.1"/>
    </source>
</evidence>
<dbReference type="AlphaFoldDB" id="A0ABD3V136"/>
<reference evidence="1 2" key="1">
    <citation type="submission" date="2024-11" db="EMBL/GenBank/DDBJ databases">
        <title>Chromosome-level genome assembly of the freshwater bivalve Anodonta woodiana.</title>
        <authorList>
            <person name="Chen X."/>
        </authorList>
    </citation>
    <scope>NUCLEOTIDE SEQUENCE [LARGE SCALE GENOMIC DNA]</scope>
    <source>
        <strain evidence="1">MN2024</strain>
        <tissue evidence="1">Gills</tissue>
    </source>
</reference>
<dbReference type="Proteomes" id="UP001634394">
    <property type="component" value="Unassembled WGS sequence"/>
</dbReference>
<dbReference type="EMBL" id="JBJQND010000014">
    <property type="protein sequence ID" value="KAL3854343.1"/>
    <property type="molecule type" value="Genomic_DNA"/>
</dbReference>
<feature type="non-terminal residue" evidence="1">
    <location>
        <position position="56"/>
    </location>
</feature>
<feature type="non-terminal residue" evidence="1">
    <location>
        <position position="1"/>
    </location>
</feature>
<evidence type="ECO:0000313" key="2">
    <source>
        <dbReference type="Proteomes" id="UP001634394"/>
    </source>
</evidence>
<accession>A0ABD3V136</accession>